<comment type="caution">
    <text evidence="4">The sequence shown here is derived from an EMBL/GenBank/DDBJ whole genome shotgun (WGS) entry which is preliminary data.</text>
</comment>
<feature type="transmembrane region" description="Helical" evidence="2">
    <location>
        <begin position="656"/>
        <end position="676"/>
    </location>
</feature>
<keyword evidence="2" id="KW-1133">Transmembrane helix</keyword>
<dbReference type="Proteomes" id="UP000293519">
    <property type="component" value="Unassembled WGS sequence"/>
</dbReference>
<feature type="compositionally biased region" description="Pro residues" evidence="1">
    <location>
        <begin position="326"/>
        <end position="349"/>
    </location>
</feature>
<dbReference type="GO" id="GO:0005975">
    <property type="term" value="P:carbohydrate metabolic process"/>
    <property type="evidence" value="ECO:0007669"/>
    <property type="project" value="UniProtKB-ARBA"/>
</dbReference>
<feature type="transmembrane region" description="Helical" evidence="2">
    <location>
        <begin position="452"/>
        <end position="474"/>
    </location>
</feature>
<dbReference type="EMBL" id="SGWW01000001">
    <property type="protein sequence ID" value="RZS59587.1"/>
    <property type="molecule type" value="Genomic_DNA"/>
</dbReference>
<feature type="transmembrane region" description="Helical" evidence="2">
    <location>
        <begin position="570"/>
        <end position="592"/>
    </location>
</feature>
<evidence type="ECO:0000256" key="1">
    <source>
        <dbReference type="SAM" id="MobiDB-lite"/>
    </source>
</evidence>
<name>A0A4Q7LYQ5_9MICO</name>
<keyword evidence="2" id="KW-0812">Transmembrane</keyword>
<feature type="transmembrane region" description="Helical" evidence="2">
    <location>
        <begin position="391"/>
        <end position="413"/>
    </location>
</feature>
<dbReference type="InterPro" id="IPR013783">
    <property type="entry name" value="Ig-like_fold"/>
</dbReference>
<sequence>MLALVLAPLAIATGFVAAGPAHPAAAAVSWQLADDAFIGENVVTLRGTKDAGSTLEIRRANASGVVCRIDDAAATSWSCPPLQVPNGVNQFVGTETLDDNSTEPLPSLRLRVLGPPTVSSGGSGRIVTAGRITGQGQPGARVQVQTLGANGQVTHACPDVLPDGFWSCALSANNAPTGEYTVRARQSLPSLGPEFSVFSGAVPMTLDRDAPSSPTVTSPTAGQVLSEPSVVVSGRGEAGAGIQVFVDGEQRCQTGTSSTGDWECGIAFDGPGDWTIQALQRDVAGNFSAPSPRFTVTVSGGPSGPPPAEPGTPGAAPTPGGTATPSPLPQPPSESPTPGDTPTPSPTPPDGDGGDPGVPPEFSDEPIGDPTATTWGTPTTFGASLPTAREVWVSGGWVVGLLVGLGYLLLVALPMRLATRAALPRLLPAGFRLTGRNNRAATDDDEPVLPPWVVGAAVFGGAILVAALAGGIAFEVRYVRLMAAIGLGLLLLNLLAVVVPARLTGVATRAVVTERFLPSMLIAATLAALLSRVAELRPPIVVGVLVATTIVGAVPRAARAGVAIAQTTGVALLALIGWALHDVLTPATGFWANFAAETAAAVALGGFGSIVLLLLPVGPFPGRALYAVSRVGWAVVTVITAAIGAAIAVSGEQFPVVPLFGVAAAFAAISAAAFAWTRWVEPNLR</sequence>
<dbReference type="Gene3D" id="2.60.40.10">
    <property type="entry name" value="Immunoglobulins"/>
    <property type="match status" value="1"/>
</dbReference>
<feature type="transmembrane region" description="Helical" evidence="2">
    <location>
        <begin position="516"/>
        <end position="534"/>
    </location>
</feature>
<keyword evidence="3" id="KW-0732">Signal</keyword>
<feature type="chain" id="PRO_5039135107" description="Bacterial Ig-like domain-containing protein" evidence="3">
    <location>
        <begin position="18"/>
        <end position="685"/>
    </location>
</feature>
<protein>
    <recommendedName>
        <fullName evidence="6">Bacterial Ig-like domain-containing protein</fullName>
    </recommendedName>
</protein>
<feature type="transmembrane region" description="Helical" evidence="2">
    <location>
        <begin position="540"/>
        <end position="558"/>
    </location>
</feature>
<feature type="compositionally biased region" description="Low complexity" evidence="1">
    <location>
        <begin position="311"/>
        <end position="325"/>
    </location>
</feature>
<evidence type="ECO:0000256" key="3">
    <source>
        <dbReference type="SAM" id="SignalP"/>
    </source>
</evidence>
<feature type="compositionally biased region" description="Low complexity" evidence="1">
    <location>
        <begin position="370"/>
        <end position="381"/>
    </location>
</feature>
<keyword evidence="5" id="KW-1185">Reference proteome</keyword>
<evidence type="ECO:0000313" key="4">
    <source>
        <dbReference type="EMBL" id="RZS59587.1"/>
    </source>
</evidence>
<keyword evidence="2" id="KW-0472">Membrane</keyword>
<organism evidence="4 5">
    <name type="scientific">Microcella putealis</name>
    <dbReference type="NCBI Taxonomy" id="337005"/>
    <lineage>
        <taxon>Bacteria</taxon>
        <taxon>Bacillati</taxon>
        <taxon>Actinomycetota</taxon>
        <taxon>Actinomycetes</taxon>
        <taxon>Micrococcales</taxon>
        <taxon>Microbacteriaceae</taxon>
        <taxon>Microcella</taxon>
    </lineage>
</organism>
<dbReference type="RefSeq" id="WP_130484660.1">
    <property type="nucleotide sequence ID" value="NZ_SGWW01000001.1"/>
</dbReference>
<proteinExistence type="predicted"/>
<feature type="transmembrane region" description="Helical" evidence="2">
    <location>
        <begin position="631"/>
        <end position="650"/>
    </location>
</feature>
<feature type="transmembrane region" description="Helical" evidence="2">
    <location>
        <begin position="598"/>
        <end position="619"/>
    </location>
</feature>
<dbReference type="OrthoDB" id="5017262at2"/>
<feature type="region of interest" description="Disordered" evidence="1">
    <location>
        <begin position="290"/>
        <end position="381"/>
    </location>
</feature>
<evidence type="ECO:0000256" key="2">
    <source>
        <dbReference type="SAM" id="Phobius"/>
    </source>
</evidence>
<dbReference type="AlphaFoldDB" id="A0A4Q7LYQ5"/>
<gene>
    <name evidence="4" type="ORF">EV141_0816</name>
</gene>
<reference evidence="4 5" key="1">
    <citation type="journal article" date="2015" name="Stand. Genomic Sci.">
        <title>Genomic Encyclopedia of Bacterial and Archaeal Type Strains, Phase III: the genomes of soil and plant-associated and newly described type strains.</title>
        <authorList>
            <person name="Whitman W.B."/>
            <person name="Woyke T."/>
            <person name="Klenk H.P."/>
            <person name="Zhou Y."/>
            <person name="Lilburn T.G."/>
            <person name="Beck B.J."/>
            <person name="De Vos P."/>
            <person name="Vandamme P."/>
            <person name="Eisen J.A."/>
            <person name="Garrity G."/>
            <person name="Hugenholtz P."/>
            <person name="Kyrpides N.C."/>
        </authorList>
    </citation>
    <scope>NUCLEOTIDE SEQUENCE [LARGE SCALE GENOMIC DNA]</scope>
    <source>
        <strain evidence="4 5">CV2</strain>
    </source>
</reference>
<accession>A0A4Q7LYQ5</accession>
<evidence type="ECO:0008006" key="6">
    <source>
        <dbReference type="Google" id="ProtNLM"/>
    </source>
</evidence>
<feature type="signal peptide" evidence="3">
    <location>
        <begin position="1"/>
        <end position="17"/>
    </location>
</feature>
<feature type="transmembrane region" description="Helical" evidence="2">
    <location>
        <begin position="480"/>
        <end position="504"/>
    </location>
</feature>
<evidence type="ECO:0000313" key="5">
    <source>
        <dbReference type="Proteomes" id="UP000293519"/>
    </source>
</evidence>